<evidence type="ECO:0000313" key="2">
    <source>
        <dbReference type="EMBL" id="MFC4128883.1"/>
    </source>
</evidence>
<reference evidence="3" key="1">
    <citation type="journal article" date="2019" name="Int. J. Syst. Evol. Microbiol.">
        <title>The Global Catalogue of Microorganisms (GCM) 10K type strain sequencing project: providing services to taxonomists for standard genome sequencing and annotation.</title>
        <authorList>
            <consortium name="The Broad Institute Genomics Platform"/>
            <consortium name="The Broad Institute Genome Sequencing Center for Infectious Disease"/>
            <person name="Wu L."/>
            <person name="Ma J."/>
        </authorList>
    </citation>
    <scope>NUCLEOTIDE SEQUENCE [LARGE SCALE GENOMIC DNA]</scope>
    <source>
        <strain evidence="3">CGMCC 4.7204</strain>
    </source>
</reference>
<organism evidence="2 3">
    <name type="scientific">Nocardia rhizosphaerae</name>
    <dbReference type="NCBI Taxonomy" id="1691571"/>
    <lineage>
        <taxon>Bacteria</taxon>
        <taxon>Bacillati</taxon>
        <taxon>Actinomycetota</taxon>
        <taxon>Actinomycetes</taxon>
        <taxon>Mycobacteriales</taxon>
        <taxon>Nocardiaceae</taxon>
        <taxon>Nocardia</taxon>
    </lineage>
</organism>
<dbReference type="Proteomes" id="UP001595767">
    <property type="component" value="Unassembled WGS sequence"/>
</dbReference>
<accession>A0ABV8LF89</accession>
<feature type="domain" description="Calcineurin-like phosphoesterase" evidence="1">
    <location>
        <begin position="11"/>
        <end position="213"/>
    </location>
</feature>
<evidence type="ECO:0000259" key="1">
    <source>
        <dbReference type="Pfam" id="PF00149"/>
    </source>
</evidence>
<dbReference type="RefSeq" id="WP_378554756.1">
    <property type="nucleotide sequence ID" value="NZ_JBHSBA010000016.1"/>
</dbReference>
<keyword evidence="3" id="KW-1185">Reference proteome</keyword>
<proteinExistence type="predicted"/>
<gene>
    <name evidence="2" type="ORF">ACFOW8_28510</name>
</gene>
<protein>
    <submittedName>
        <fullName evidence="2">Metallophosphoesterase</fullName>
    </submittedName>
</protein>
<evidence type="ECO:0000313" key="3">
    <source>
        <dbReference type="Proteomes" id="UP001595767"/>
    </source>
</evidence>
<dbReference type="CDD" id="cd00838">
    <property type="entry name" value="MPP_superfamily"/>
    <property type="match status" value="1"/>
</dbReference>
<dbReference type="Gene3D" id="3.60.21.10">
    <property type="match status" value="1"/>
</dbReference>
<dbReference type="InterPro" id="IPR004843">
    <property type="entry name" value="Calcineurin-like_PHP"/>
</dbReference>
<sequence length="253" mass="28615">MNAWEQLAPNTVMVAGDWHGNHYHAEDAIRYAAEHGAQAILHVGDFAYQFRPSFMSAVQQALGETGLYLGFVPGNHDSYVYLDLREQEHGCTAIPLRPNLFYLPRTYRWIWSGVSFLALGGAHSVDRPWRARGEWWARETITISEAVTAANGGRADVMICHDVPDGVRIPCIEGNPIGFPDAEIEAAQRHRELLRRVVDEVKPKHLFAGHYHCRLDAPLVSRDYRTDVHILDMDGARMRDNTQVMDLTDLKSN</sequence>
<dbReference type="Pfam" id="PF00149">
    <property type="entry name" value="Metallophos"/>
    <property type="match status" value="1"/>
</dbReference>
<dbReference type="InterPro" id="IPR029052">
    <property type="entry name" value="Metallo-depent_PP-like"/>
</dbReference>
<comment type="caution">
    <text evidence="2">The sequence shown here is derived from an EMBL/GenBank/DDBJ whole genome shotgun (WGS) entry which is preliminary data.</text>
</comment>
<dbReference type="SUPFAM" id="SSF56300">
    <property type="entry name" value="Metallo-dependent phosphatases"/>
    <property type="match status" value="1"/>
</dbReference>
<dbReference type="EMBL" id="JBHSBA010000016">
    <property type="protein sequence ID" value="MFC4128883.1"/>
    <property type="molecule type" value="Genomic_DNA"/>
</dbReference>
<name>A0ABV8LF89_9NOCA</name>